<organism evidence="9 10">
    <name type="scientific">Adineta ricciae</name>
    <name type="common">Rotifer</name>
    <dbReference type="NCBI Taxonomy" id="249248"/>
    <lineage>
        <taxon>Eukaryota</taxon>
        <taxon>Metazoa</taxon>
        <taxon>Spiralia</taxon>
        <taxon>Gnathifera</taxon>
        <taxon>Rotifera</taxon>
        <taxon>Eurotatoria</taxon>
        <taxon>Bdelloidea</taxon>
        <taxon>Adinetida</taxon>
        <taxon>Adinetidae</taxon>
        <taxon>Adineta</taxon>
    </lineage>
</organism>
<keyword evidence="3 6" id="KW-0812">Transmembrane</keyword>
<evidence type="ECO:0000256" key="5">
    <source>
        <dbReference type="ARBA" id="ARBA00023136"/>
    </source>
</evidence>
<dbReference type="GO" id="GO:0005886">
    <property type="term" value="C:plasma membrane"/>
    <property type="evidence" value="ECO:0007669"/>
    <property type="project" value="UniProtKB-SubCell"/>
</dbReference>
<protein>
    <recommendedName>
        <fullName evidence="7">Cardiolipin synthase N-terminal domain-containing protein</fullName>
    </recommendedName>
</protein>
<dbReference type="Proteomes" id="UP000663852">
    <property type="component" value="Unassembled WGS sequence"/>
</dbReference>
<feature type="transmembrane region" description="Helical" evidence="6">
    <location>
        <begin position="6"/>
        <end position="24"/>
    </location>
</feature>
<dbReference type="OrthoDB" id="5193244at2759"/>
<evidence type="ECO:0000256" key="3">
    <source>
        <dbReference type="ARBA" id="ARBA00022692"/>
    </source>
</evidence>
<keyword evidence="2" id="KW-1003">Cell membrane</keyword>
<evidence type="ECO:0000256" key="2">
    <source>
        <dbReference type="ARBA" id="ARBA00022475"/>
    </source>
</evidence>
<comment type="subcellular location">
    <subcellularLocation>
        <location evidence="1">Cell membrane</location>
        <topology evidence="1">Multi-pass membrane protein</topology>
    </subcellularLocation>
</comment>
<dbReference type="Pfam" id="PF13396">
    <property type="entry name" value="PLDc_N"/>
    <property type="match status" value="1"/>
</dbReference>
<dbReference type="InterPro" id="IPR027379">
    <property type="entry name" value="CLS_N"/>
</dbReference>
<evidence type="ECO:0000256" key="6">
    <source>
        <dbReference type="SAM" id="Phobius"/>
    </source>
</evidence>
<feature type="transmembrane region" description="Helical" evidence="6">
    <location>
        <begin position="31"/>
        <end position="53"/>
    </location>
</feature>
<name>A0A814FL63_ADIRI</name>
<reference evidence="9" key="1">
    <citation type="submission" date="2021-02" db="EMBL/GenBank/DDBJ databases">
        <authorList>
            <person name="Nowell W R."/>
        </authorList>
    </citation>
    <scope>NUCLEOTIDE SEQUENCE</scope>
</reference>
<evidence type="ECO:0000313" key="10">
    <source>
        <dbReference type="Proteomes" id="UP000663828"/>
    </source>
</evidence>
<dbReference type="EMBL" id="CAJNOR010000691">
    <property type="protein sequence ID" value="CAF0982807.1"/>
    <property type="molecule type" value="Genomic_DNA"/>
</dbReference>
<feature type="transmembrane region" description="Helical" evidence="6">
    <location>
        <begin position="65"/>
        <end position="86"/>
    </location>
</feature>
<sequence length="94" mass="9875">MASSLSVPLSVIFVSFLYILPFVAADRAIELGGGIGGGIAGLIILILDIIAIVDVLKSDRSIAGKLLWILIIVLFPIGGLIIWCLCGRKTANIV</sequence>
<evidence type="ECO:0000259" key="7">
    <source>
        <dbReference type="Pfam" id="PF13396"/>
    </source>
</evidence>
<keyword evidence="10" id="KW-1185">Reference proteome</keyword>
<keyword evidence="5 6" id="KW-0472">Membrane</keyword>
<evidence type="ECO:0000256" key="4">
    <source>
        <dbReference type="ARBA" id="ARBA00022989"/>
    </source>
</evidence>
<accession>A0A814FL63</accession>
<proteinExistence type="predicted"/>
<dbReference type="AlphaFoldDB" id="A0A814FL63"/>
<feature type="domain" description="Cardiolipin synthase N-terminal" evidence="7">
    <location>
        <begin position="46"/>
        <end position="88"/>
    </location>
</feature>
<evidence type="ECO:0000313" key="9">
    <source>
        <dbReference type="EMBL" id="CAF0982807.1"/>
    </source>
</evidence>
<dbReference type="Proteomes" id="UP000663828">
    <property type="component" value="Unassembled WGS sequence"/>
</dbReference>
<comment type="caution">
    <text evidence="9">The sequence shown here is derived from an EMBL/GenBank/DDBJ whole genome shotgun (WGS) entry which is preliminary data.</text>
</comment>
<gene>
    <name evidence="8" type="ORF">EDS130_LOCUS1167</name>
    <name evidence="9" type="ORF">XAT740_LOCUS12274</name>
</gene>
<evidence type="ECO:0000313" key="8">
    <source>
        <dbReference type="EMBL" id="CAF0732119.1"/>
    </source>
</evidence>
<evidence type="ECO:0000256" key="1">
    <source>
        <dbReference type="ARBA" id="ARBA00004651"/>
    </source>
</evidence>
<keyword evidence="4 6" id="KW-1133">Transmembrane helix</keyword>
<dbReference type="EMBL" id="CAJNOJ010000003">
    <property type="protein sequence ID" value="CAF0732119.1"/>
    <property type="molecule type" value="Genomic_DNA"/>
</dbReference>